<evidence type="ECO:0008006" key="4">
    <source>
        <dbReference type="Google" id="ProtNLM"/>
    </source>
</evidence>
<feature type="region of interest" description="Disordered" evidence="1">
    <location>
        <begin position="82"/>
        <end position="159"/>
    </location>
</feature>
<feature type="region of interest" description="Disordered" evidence="1">
    <location>
        <begin position="235"/>
        <end position="271"/>
    </location>
</feature>
<sequence>MSLLSLVEEAIKSCKAEQGKIDDSIQLYRELLQGLTPQPKAGCDEAQCANDAATDTDISPGEKEDMELLERALAKALRVRTGTGYSKKASLKPSPSQKEPGTTAVACKGMQASAASKGNQSTSRSTSKSATSKELKSSAPSERSTLGSEPSANHDPGQCRTTINRKITQKCPLSSDGVVHHQAARKGSGSVDSGQIHTSTLHSKMKTLRSNTLSGREPGQAAAISAISNNTLPVSQTEEPAAHGLPPRNGLPSLHGRTASGQTDKWKSLRSEQNRLWDKVAALQRKPVPGRSHFMERMRATFPRGWPCGSPDQTRFLVDRLTRQGHDLNLNLQTTELLATQTQESTTELGGKENDYDSCPSSPTTAAQLRNVAKQAKQEWEAWDRWRPAGGCLCPAGASGTMALLPPTISYRTEAELRELETLRMRVSLLQQEIYLEQAILDTLSPQLSSMVPGPGCPDLSVLRDVYSLLAEGGERSPAIVLDSEPD</sequence>
<proteinExistence type="predicted"/>
<comment type="caution">
    <text evidence="2">The sequence shown here is derived from an EMBL/GenBank/DDBJ whole genome shotgun (WGS) entry which is preliminary data.</text>
</comment>
<dbReference type="PANTHER" id="PTHR14870:SF1">
    <property type="entry name" value="TUBULIN EPSILON AND DELTA COMPLEX PROTEIN 2"/>
    <property type="match status" value="1"/>
</dbReference>
<gene>
    <name evidence="2" type="primary">CP059</name>
    <name evidence="2" type="ORF">EYF80_020885</name>
</gene>
<feature type="compositionally biased region" description="Polar residues" evidence="1">
    <location>
        <begin position="138"/>
        <end position="151"/>
    </location>
</feature>
<evidence type="ECO:0000256" key="1">
    <source>
        <dbReference type="SAM" id="MobiDB-lite"/>
    </source>
</evidence>
<name>A0A4Z2HT74_9TELE</name>
<accession>A0A4Z2HT74</accession>
<feature type="compositionally biased region" description="Low complexity" evidence="1">
    <location>
        <begin position="121"/>
        <end position="130"/>
    </location>
</feature>
<reference evidence="2 3" key="1">
    <citation type="submission" date="2019-03" db="EMBL/GenBank/DDBJ databases">
        <title>First draft genome of Liparis tanakae, snailfish: a comprehensive survey of snailfish specific genes.</title>
        <authorList>
            <person name="Kim W."/>
            <person name="Song I."/>
            <person name="Jeong J.-H."/>
            <person name="Kim D."/>
            <person name="Kim S."/>
            <person name="Ryu S."/>
            <person name="Song J.Y."/>
            <person name="Lee S.K."/>
        </authorList>
    </citation>
    <scope>NUCLEOTIDE SEQUENCE [LARGE SCALE GENOMIC DNA]</scope>
    <source>
        <tissue evidence="2">Muscle</tissue>
    </source>
</reference>
<evidence type="ECO:0000313" key="2">
    <source>
        <dbReference type="EMBL" id="TNN68850.1"/>
    </source>
</evidence>
<protein>
    <recommendedName>
        <fullName evidence="4">Tubulin epsilon and delta complex protein 2</fullName>
    </recommendedName>
</protein>
<organism evidence="2 3">
    <name type="scientific">Liparis tanakae</name>
    <name type="common">Tanaka's snailfish</name>
    <dbReference type="NCBI Taxonomy" id="230148"/>
    <lineage>
        <taxon>Eukaryota</taxon>
        <taxon>Metazoa</taxon>
        <taxon>Chordata</taxon>
        <taxon>Craniata</taxon>
        <taxon>Vertebrata</taxon>
        <taxon>Euteleostomi</taxon>
        <taxon>Actinopterygii</taxon>
        <taxon>Neopterygii</taxon>
        <taxon>Teleostei</taxon>
        <taxon>Neoteleostei</taxon>
        <taxon>Acanthomorphata</taxon>
        <taxon>Eupercaria</taxon>
        <taxon>Perciformes</taxon>
        <taxon>Cottioidei</taxon>
        <taxon>Cottales</taxon>
        <taxon>Liparidae</taxon>
        <taxon>Liparis</taxon>
    </lineage>
</organism>
<dbReference type="PANTHER" id="PTHR14870">
    <property type="entry name" value="TUBULIN EPSILON AND DELTA COMPLEX PROTEIN 2"/>
    <property type="match status" value="1"/>
</dbReference>
<dbReference type="OrthoDB" id="9939072at2759"/>
<dbReference type="Proteomes" id="UP000314294">
    <property type="component" value="Unassembled WGS sequence"/>
</dbReference>
<evidence type="ECO:0000313" key="3">
    <source>
        <dbReference type="Proteomes" id="UP000314294"/>
    </source>
</evidence>
<dbReference type="InterPro" id="IPR031518">
    <property type="entry name" value="DUF4693"/>
</dbReference>
<keyword evidence="3" id="KW-1185">Reference proteome</keyword>
<dbReference type="EMBL" id="SRLO01000183">
    <property type="protein sequence ID" value="TNN68850.1"/>
    <property type="molecule type" value="Genomic_DNA"/>
</dbReference>
<dbReference type="Pfam" id="PF15764">
    <property type="entry name" value="DUF4693"/>
    <property type="match status" value="1"/>
</dbReference>
<feature type="region of interest" description="Disordered" evidence="1">
    <location>
        <begin position="173"/>
        <end position="196"/>
    </location>
</feature>
<dbReference type="AlphaFoldDB" id="A0A4Z2HT74"/>